<accession>A0A6C0AYQ9</accession>
<feature type="compositionally biased region" description="Polar residues" evidence="3">
    <location>
        <begin position="1"/>
        <end position="17"/>
    </location>
</feature>
<sequence>MDSPSEYLSDNDSINENYESEIEDVTDKITAKKEKPMKLALKDDGDEDEDDDMDDDDEDEDDIEENEDDSDIDGLDLDEDDENYTSNKITNINDNIDINISEDSDDDYDDSYFEKIDSELKQDYIMKYHSNLMQNNYDEIETLSKITGINNYGINDELHKTVPILTKYEKARVLGLRAKQIENGSLPLIELDKSIIDPYLIAVKELEQKKIPFIIKRPLPNGACEYWKIKDLELLL</sequence>
<dbReference type="PANTHER" id="PTHR47227:SF5">
    <property type="entry name" value="DNA-DIRECTED RNA POLYMERASES I, II, AND III SUBUNIT RPABC2"/>
    <property type="match status" value="1"/>
</dbReference>
<feature type="compositionally biased region" description="Acidic residues" evidence="3">
    <location>
        <begin position="44"/>
        <end position="83"/>
    </location>
</feature>
<feature type="compositionally biased region" description="Basic and acidic residues" evidence="3">
    <location>
        <begin position="25"/>
        <end position="43"/>
    </location>
</feature>
<keyword evidence="1" id="KW-0240">DNA-directed RNA polymerase</keyword>
<evidence type="ECO:0000313" key="4">
    <source>
        <dbReference type="EMBL" id="QHS84335.1"/>
    </source>
</evidence>
<evidence type="ECO:0000256" key="1">
    <source>
        <dbReference type="ARBA" id="ARBA00022478"/>
    </source>
</evidence>
<dbReference type="GO" id="GO:0005666">
    <property type="term" value="C:RNA polymerase III complex"/>
    <property type="evidence" value="ECO:0007669"/>
    <property type="project" value="TreeGrafter"/>
</dbReference>
<dbReference type="PANTHER" id="PTHR47227">
    <property type="entry name" value="DNA-DIRECTED RNA POLYMERASE SUBUNIT K"/>
    <property type="match status" value="1"/>
</dbReference>
<keyword evidence="2" id="KW-0804">Transcription</keyword>
<dbReference type="InterPro" id="IPR020708">
    <property type="entry name" value="DNA-dir_RNA_polK_14-18kDa_CS"/>
</dbReference>
<dbReference type="AlphaFoldDB" id="A0A6C0AYQ9"/>
<dbReference type="GO" id="GO:0006366">
    <property type="term" value="P:transcription by RNA polymerase II"/>
    <property type="evidence" value="ECO:0007669"/>
    <property type="project" value="TreeGrafter"/>
</dbReference>
<evidence type="ECO:0008006" key="5">
    <source>
        <dbReference type="Google" id="ProtNLM"/>
    </source>
</evidence>
<evidence type="ECO:0000256" key="2">
    <source>
        <dbReference type="ARBA" id="ARBA00023163"/>
    </source>
</evidence>
<dbReference type="EMBL" id="MN738781">
    <property type="protein sequence ID" value="QHS84335.1"/>
    <property type="molecule type" value="Genomic_DNA"/>
</dbReference>
<protein>
    <recommendedName>
        <fullName evidence="5">DNA-directed RNA polymerase</fullName>
    </recommendedName>
</protein>
<dbReference type="GO" id="GO:0003677">
    <property type="term" value="F:DNA binding"/>
    <property type="evidence" value="ECO:0007669"/>
    <property type="project" value="InterPro"/>
</dbReference>
<dbReference type="InterPro" id="IPR006110">
    <property type="entry name" value="Pol_omega/Rpo6/RPB6"/>
</dbReference>
<name>A0A6C0AYQ9_9ZZZZ</name>
<proteinExistence type="predicted"/>
<dbReference type="Pfam" id="PF01192">
    <property type="entry name" value="RNA_pol_Rpb6"/>
    <property type="match status" value="1"/>
</dbReference>
<dbReference type="GO" id="GO:0005736">
    <property type="term" value="C:RNA polymerase I complex"/>
    <property type="evidence" value="ECO:0007669"/>
    <property type="project" value="TreeGrafter"/>
</dbReference>
<dbReference type="GO" id="GO:0005665">
    <property type="term" value="C:RNA polymerase II, core complex"/>
    <property type="evidence" value="ECO:0007669"/>
    <property type="project" value="TreeGrafter"/>
</dbReference>
<dbReference type="GO" id="GO:0006360">
    <property type="term" value="P:transcription by RNA polymerase I"/>
    <property type="evidence" value="ECO:0007669"/>
    <property type="project" value="TreeGrafter"/>
</dbReference>
<organism evidence="4">
    <name type="scientific">viral metagenome</name>
    <dbReference type="NCBI Taxonomy" id="1070528"/>
    <lineage>
        <taxon>unclassified sequences</taxon>
        <taxon>metagenomes</taxon>
        <taxon>organismal metagenomes</taxon>
    </lineage>
</organism>
<feature type="region of interest" description="Disordered" evidence="3">
    <location>
        <begin position="1"/>
        <end position="88"/>
    </location>
</feature>
<dbReference type="GO" id="GO:0003899">
    <property type="term" value="F:DNA-directed RNA polymerase activity"/>
    <property type="evidence" value="ECO:0007669"/>
    <property type="project" value="InterPro"/>
</dbReference>
<dbReference type="Gene3D" id="3.90.940.10">
    <property type="match status" value="1"/>
</dbReference>
<dbReference type="GO" id="GO:0042797">
    <property type="term" value="P:tRNA transcription by RNA polymerase III"/>
    <property type="evidence" value="ECO:0007669"/>
    <property type="project" value="TreeGrafter"/>
</dbReference>
<dbReference type="SUPFAM" id="SSF63562">
    <property type="entry name" value="RPB6/omega subunit-like"/>
    <property type="match status" value="1"/>
</dbReference>
<dbReference type="PROSITE" id="PS01111">
    <property type="entry name" value="RNA_POL_K_14KD"/>
    <property type="match status" value="1"/>
</dbReference>
<dbReference type="InterPro" id="IPR036161">
    <property type="entry name" value="RPB6/omega-like_sf"/>
</dbReference>
<reference evidence="4" key="1">
    <citation type="journal article" date="2020" name="Nature">
        <title>Giant virus diversity and host interactions through global metagenomics.</title>
        <authorList>
            <person name="Schulz F."/>
            <person name="Roux S."/>
            <person name="Paez-Espino D."/>
            <person name="Jungbluth S."/>
            <person name="Walsh D.A."/>
            <person name="Denef V.J."/>
            <person name="McMahon K.D."/>
            <person name="Konstantinidis K.T."/>
            <person name="Eloe-Fadrosh E.A."/>
            <person name="Kyrpides N.C."/>
            <person name="Woyke T."/>
        </authorList>
    </citation>
    <scope>NUCLEOTIDE SEQUENCE</scope>
    <source>
        <strain evidence="4">GVMAG-S-ERX555965-48</strain>
    </source>
</reference>
<evidence type="ECO:0000256" key="3">
    <source>
        <dbReference type="SAM" id="MobiDB-lite"/>
    </source>
</evidence>